<proteinExistence type="predicted"/>
<dbReference type="GO" id="GO:0005886">
    <property type="term" value="C:plasma membrane"/>
    <property type="evidence" value="ECO:0007669"/>
    <property type="project" value="TreeGrafter"/>
</dbReference>
<keyword evidence="5" id="KW-0408">Iron</keyword>
<evidence type="ECO:0000313" key="10">
    <source>
        <dbReference type="Proteomes" id="UP000218418"/>
    </source>
</evidence>
<evidence type="ECO:0000313" key="9">
    <source>
        <dbReference type="EMBL" id="BAY81441.1"/>
    </source>
</evidence>
<dbReference type="GO" id="GO:0010181">
    <property type="term" value="F:FMN binding"/>
    <property type="evidence" value="ECO:0007669"/>
    <property type="project" value="TreeGrafter"/>
</dbReference>
<name>A0A1Z4LJP5_9CYAN</name>
<evidence type="ECO:0000256" key="1">
    <source>
        <dbReference type="ARBA" id="ARBA00004141"/>
    </source>
</evidence>
<keyword evidence="2" id="KW-0813">Transport</keyword>
<evidence type="ECO:0000259" key="8">
    <source>
        <dbReference type="Pfam" id="PF01794"/>
    </source>
</evidence>
<sequence length="163" mass="19117">MTVNVESVTGYFALIAYIATLLPSNSVVLFSSCKRAYWRVILLKNRRNIGLICFLFSTIHGLLTLQERNVDWMSVDTYINYFTGLSSILIFTILAVTSNNWSIRKLGKNWKKLHRLTYIALILLIFHLFLVKHGEWEWYTWSAFLTLSLLVSTWLLRLINFKF</sequence>
<evidence type="ECO:0000256" key="2">
    <source>
        <dbReference type="ARBA" id="ARBA00022448"/>
    </source>
</evidence>
<comment type="subcellular location">
    <subcellularLocation>
        <location evidence="1">Membrane</location>
        <topology evidence="1">Multi-pass membrane protein</topology>
    </subcellularLocation>
</comment>
<dbReference type="InterPro" id="IPR013130">
    <property type="entry name" value="Fe3_Rdtase_TM_dom"/>
</dbReference>
<keyword evidence="4 7" id="KW-1133">Transmembrane helix</keyword>
<dbReference type="GO" id="GO:0016679">
    <property type="term" value="F:oxidoreductase activity, acting on diphenols and related substances as donors"/>
    <property type="evidence" value="ECO:0007669"/>
    <property type="project" value="TreeGrafter"/>
</dbReference>
<dbReference type="PANTHER" id="PTHR36964">
    <property type="entry name" value="PROTEIN-METHIONINE-SULFOXIDE REDUCTASE HEME-BINDING SUBUNIT MSRQ"/>
    <property type="match status" value="1"/>
</dbReference>
<dbReference type="GO" id="GO:0020037">
    <property type="term" value="F:heme binding"/>
    <property type="evidence" value="ECO:0007669"/>
    <property type="project" value="TreeGrafter"/>
</dbReference>
<dbReference type="Pfam" id="PF01794">
    <property type="entry name" value="Ferric_reduct"/>
    <property type="match status" value="1"/>
</dbReference>
<keyword evidence="6 7" id="KW-0472">Membrane</keyword>
<feature type="transmembrane region" description="Helical" evidence="7">
    <location>
        <begin position="116"/>
        <end position="132"/>
    </location>
</feature>
<organism evidence="9 10">
    <name type="scientific">Calothrix parasitica NIES-267</name>
    <dbReference type="NCBI Taxonomy" id="1973488"/>
    <lineage>
        <taxon>Bacteria</taxon>
        <taxon>Bacillati</taxon>
        <taxon>Cyanobacteriota</taxon>
        <taxon>Cyanophyceae</taxon>
        <taxon>Nostocales</taxon>
        <taxon>Calotrichaceae</taxon>
        <taxon>Calothrix</taxon>
    </lineage>
</organism>
<keyword evidence="10" id="KW-1185">Reference proteome</keyword>
<evidence type="ECO:0000256" key="3">
    <source>
        <dbReference type="ARBA" id="ARBA00022692"/>
    </source>
</evidence>
<accession>A0A1Z4LJP5</accession>
<keyword evidence="3 7" id="KW-0812">Transmembrane</keyword>
<feature type="transmembrane region" description="Helical" evidence="7">
    <location>
        <begin position="138"/>
        <end position="159"/>
    </location>
</feature>
<evidence type="ECO:0000256" key="7">
    <source>
        <dbReference type="SAM" id="Phobius"/>
    </source>
</evidence>
<gene>
    <name evidence="9" type="ORF">NIES267_09170</name>
</gene>
<dbReference type="InterPro" id="IPR022837">
    <property type="entry name" value="MsrQ-like"/>
</dbReference>
<dbReference type="EMBL" id="AP018227">
    <property type="protein sequence ID" value="BAY81441.1"/>
    <property type="molecule type" value="Genomic_DNA"/>
</dbReference>
<dbReference type="AlphaFoldDB" id="A0A1Z4LJP5"/>
<feature type="domain" description="Ferric oxidoreductase" evidence="8">
    <location>
        <begin position="9"/>
        <end position="125"/>
    </location>
</feature>
<dbReference type="OrthoDB" id="9788328at2"/>
<dbReference type="PANTHER" id="PTHR36964:SF1">
    <property type="entry name" value="PROTEIN-METHIONINE-SULFOXIDE REDUCTASE HEME-BINDING SUBUNIT MSRQ"/>
    <property type="match status" value="1"/>
</dbReference>
<evidence type="ECO:0000256" key="4">
    <source>
        <dbReference type="ARBA" id="ARBA00022989"/>
    </source>
</evidence>
<feature type="transmembrane region" description="Helical" evidence="7">
    <location>
        <begin position="49"/>
        <end position="66"/>
    </location>
</feature>
<feature type="transmembrane region" description="Helical" evidence="7">
    <location>
        <begin position="78"/>
        <end position="96"/>
    </location>
</feature>
<protein>
    <submittedName>
        <fullName evidence="9">Ferric reductase-like transmembrane component protein</fullName>
    </submittedName>
</protein>
<reference evidence="9 10" key="1">
    <citation type="submission" date="2017-06" db="EMBL/GenBank/DDBJ databases">
        <title>Genome sequencing of cyanobaciteial culture collection at National Institute for Environmental Studies (NIES).</title>
        <authorList>
            <person name="Hirose Y."/>
            <person name="Shimura Y."/>
            <person name="Fujisawa T."/>
            <person name="Nakamura Y."/>
            <person name="Kawachi M."/>
        </authorList>
    </citation>
    <scope>NUCLEOTIDE SEQUENCE [LARGE SCALE GENOMIC DNA]</scope>
    <source>
        <strain evidence="9 10">NIES-267</strain>
    </source>
</reference>
<feature type="transmembrane region" description="Helical" evidence="7">
    <location>
        <begin position="12"/>
        <end position="37"/>
    </location>
</feature>
<evidence type="ECO:0000256" key="5">
    <source>
        <dbReference type="ARBA" id="ARBA00023004"/>
    </source>
</evidence>
<dbReference type="Proteomes" id="UP000218418">
    <property type="component" value="Chromosome"/>
</dbReference>
<evidence type="ECO:0000256" key="6">
    <source>
        <dbReference type="ARBA" id="ARBA00023136"/>
    </source>
</evidence>